<feature type="non-terminal residue" evidence="1">
    <location>
        <position position="1"/>
    </location>
</feature>
<evidence type="ECO:0000313" key="1">
    <source>
        <dbReference type="EMBL" id="KAG5586057.1"/>
    </source>
</evidence>
<dbReference type="Proteomes" id="UP000824120">
    <property type="component" value="Chromosome 9"/>
</dbReference>
<comment type="caution">
    <text evidence="1">The sequence shown here is derived from an EMBL/GenBank/DDBJ whole genome shotgun (WGS) entry which is preliminary data.</text>
</comment>
<protein>
    <submittedName>
        <fullName evidence="1">Uncharacterized protein</fullName>
    </submittedName>
</protein>
<gene>
    <name evidence="1" type="ORF">H5410_046491</name>
</gene>
<proteinExistence type="predicted"/>
<dbReference type="EMBL" id="JACXVP010000009">
    <property type="protein sequence ID" value="KAG5586057.1"/>
    <property type="molecule type" value="Genomic_DNA"/>
</dbReference>
<keyword evidence="2" id="KW-1185">Reference proteome</keyword>
<feature type="non-terminal residue" evidence="1">
    <location>
        <position position="180"/>
    </location>
</feature>
<reference evidence="1 2" key="1">
    <citation type="submission" date="2020-09" db="EMBL/GenBank/DDBJ databases">
        <title>De no assembly of potato wild relative species, Solanum commersonii.</title>
        <authorList>
            <person name="Cho K."/>
        </authorList>
    </citation>
    <scope>NUCLEOTIDE SEQUENCE [LARGE SCALE GENOMIC DNA]</scope>
    <source>
        <strain evidence="1">LZ3.2</strain>
        <tissue evidence="1">Leaf</tissue>
    </source>
</reference>
<sequence length="180" mass="20709">KAWTLLSKKEQKQLKERTNEDLRIAELIRRVAKRSYLAFCSSVLSPERKDQIDGEKEQSACRRAVSRKQDGDEASQRVDCQVDRRSRLTAPNDPLQHKFLKTINTLVVELNEIVAANTISPLCFWLAQERGRKTKTTKLMLEKVNPSHSPIHSARESKWAKAEVVLRAATRCSRETELIR</sequence>
<evidence type="ECO:0000313" key="2">
    <source>
        <dbReference type="Proteomes" id="UP000824120"/>
    </source>
</evidence>
<accession>A0A9J5XCE1</accession>
<organism evidence="1 2">
    <name type="scientific">Solanum commersonii</name>
    <name type="common">Commerson's wild potato</name>
    <name type="synonym">Commerson's nightshade</name>
    <dbReference type="NCBI Taxonomy" id="4109"/>
    <lineage>
        <taxon>Eukaryota</taxon>
        <taxon>Viridiplantae</taxon>
        <taxon>Streptophyta</taxon>
        <taxon>Embryophyta</taxon>
        <taxon>Tracheophyta</taxon>
        <taxon>Spermatophyta</taxon>
        <taxon>Magnoliopsida</taxon>
        <taxon>eudicotyledons</taxon>
        <taxon>Gunneridae</taxon>
        <taxon>Pentapetalae</taxon>
        <taxon>asterids</taxon>
        <taxon>lamiids</taxon>
        <taxon>Solanales</taxon>
        <taxon>Solanaceae</taxon>
        <taxon>Solanoideae</taxon>
        <taxon>Solaneae</taxon>
        <taxon>Solanum</taxon>
    </lineage>
</organism>
<dbReference type="AlphaFoldDB" id="A0A9J5XCE1"/>
<name>A0A9J5XCE1_SOLCO</name>